<proteinExistence type="predicted"/>
<evidence type="ECO:0000313" key="1">
    <source>
        <dbReference type="EMBL" id="CAD7456168.1"/>
    </source>
</evidence>
<name>A0A7R9FPC1_9NEOP</name>
<dbReference type="EMBL" id="OE001172">
    <property type="protein sequence ID" value="CAD7456168.1"/>
    <property type="molecule type" value="Genomic_DNA"/>
</dbReference>
<sequence>MNRSFTTISNNKPCTVVPPKDWIAADVGVDVRISDEYTKLEAELVTAVEAGAVAEAVRMEQQLEDEILVSAVRTLYKDRDDKEKLEEDKKMIAELVKRDKRAVELLSGVLGSSSGGGSSGRQDVERSINTQEAMGAVILCRASFMSRRSEKCVVVI</sequence>
<dbReference type="AlphaFoldDB" id="A0A7R9FPC1"/>
<protein>
    <submittedName>
        <fullName evidence="1">Uncharacterized protein</fullName>
    </submittedName>
</protein>
<reference evidence="1" key="1">
    <citation type="submission" date="2020-11" db="EMBL/GenBank/DDBJ databases">
        <authorList>
            <person name="Tran Van P."/>
        </authorList>
    </citation>
    <scope>NUCLEOTIDE SEQUENCE</scope>
</reference>
<organism evidence="1">
    <name type="scientific">Timema tahoe</name>
    <dbReference type="NCBI Taxonomy" id="61484"/>
    <lineage>
        <taxon>Eukaryota</taxon>
        <taxon>Metazoa</taxon>
        <taxon>Ecdysozoa</taxon>
        <taxon>Arthropoda</taxon>
        <taxon>Hexapoda</taxon>
        <taxon>Insecta</taxon>
        <taxon>Pterygota</taxon>
        <taxon>Neoptera</taxon>
        <taxon>Polyneoptera</taxon>
        <taxon>Phasmatodea</taxon>
        <taxon>Timematodea</taxon>
        <taxon>Timematoidea</taxon>
        <taxon>Timematidae</taxon>
        <taxon>Timema</taxon>
    </lineage>
</organism>
<accession>A0A7R9FPC1</accession>
<gene>
    <name evidence="1" type="ORF">TTEB3V08_LOCUS4203</name>
</gene>